<dbReference type="Proteomes" id="UP000799770">
    <property type="component" value="Unassembled WGS sequence"/>
</dbReference>
<sequence length="127" mass="14118">MRLATLFVAIFAISISALTFAMPLEGSASFGDSAVIVARDIEDPSVCGFVLTSDGDRHDIYSNPKHDCRQFWNPIKYYEIDTHVHCKFFAQPPCDETGQPPIYEVTGPTGEHPFPGVLSRNYYCTPV</sequence>
<keyword evidence="3" id="KW-1185">Reference proteome</keyword>
<feature type="signal peptide" evidence="1">
    <location>
        <begin position="1"/>
        <end position="21"/>
    </location>
</feature>
<gene>
    <name evidence="2" type="ORF">BDV96DRAFT_688245</name>
</gene>
<evidence type="ECO:0000313" key="2">
    <source>
        <dbReference type="EMBL" id="KAF2113975.1"/>
    </source>
</evidence>
<name>A0A6A5Z3K1_9PLEO</name>
<evidence type="ECO:0000256" key="1">
    <source>
        <dbReference type="SAM" id="SignalP"/>
    </source>
</evidence>
<accession>A0A6A5Z3K1</accession>
<keyword evidence="1" id="KW-0732">Signal</keyword>
<dbReference type="AlphaFoldDB" id="A0A6A5Z3K1"/>
<protein>
    <submittedName>
        <fullName evidence="2">Uncharacterized protein</fullName>
    </submittedName>
</protein>
<feature type="chain" id="PRO_5025609440" evidence="1">
    <location>
        <begin position="22"/>
        <end position="127"/>
    </location>
</feature>
<dbReference type="EMBL" id="ML977326">
    <property type="protein sequence ID" value="KAF2113975.1"/>
    <property type="molecule type" value="Genomic_DNA"/>
</dbReference>
<organism evidence="2 3">
    <name type="scientific">Lophiotrema nucula</name>
    <dbReference type="NCBI Taxonomy" id="690887"/>
    <lineage>
        <taxon>Eukaryota</taxon>
        <taxon>Fungi</taxon>
        <taxon>Dikarya</taxon>
        <taxon>Ascomycota</taxon>
        <taxon>Pezizomycotina</taxon>
        <taxon>Dothideomycetes</taxon>
        <taxon>Pleosporomycetidae</taxon>
        <taxon>Pleosporales</taxon>
        <taxon>Lophiotremataceae</taxon>
        <taxon>Lophiotrema</taxon>
    </lineage>
</organism>
<proteinExistence type="predicted"/>
<reference evidence="2" key="1">
    <citation type="journal article" date="2020" name="Stud. Mycol.">
        <title>101 Dothideomycetes genomes: a test case for predicting lifestyles and emergence of pathogens.</title>
        <authorList>
            <person name="Haridas S."/>
            <person name="Albert R."/>
            <person name="Binder M."/>
            <person name="Bloem J."/>
            <person name="Labutti K."/>
            <person name="Salamov A."/>
            <person name="Andreopoulos B."/>
            <person name="Baker S."/>
            <person name="Barry K."/>
            <person name="Bills G."/>
            <person name="Bluhm B."/>
            <person name="Cannon C."/>
            <person name="Castanera R."/>
            <person name="Culley D."/>
            <person name="Daum C."/>
            <person name="Ezra D."/>
            <person name="Gonzalez J."/>
            <person name="Henrissat B."/>
            <person name="Kuo A."/>
            <person name="Liang C."/>
            <person name="Lipzen A."/>
            <person name="Lutzoni F."/>
            <person name="Magnuson J."/>
            <person name="Mondo S."/>
            <person name="Nolan M."/>
            <person name="Ohm R."/>
            <person name="Pangilinan J."/>
            <person name="Park H.-J."/>
            <person name="Ramirez L."/>
            <person name="Alfaro M."/>
            <person name="Sun H."/>
            <person name="Tritt A."/>
            <person name="Yoshinaga Y."/>
            <person name="Zwiers L.-H."/>
            <person name="Turgeon B."/>
            <person name="Goodwin S."/>
            <person name="Spatafora J."/>
            <person name="Crous P."/>
            <person name="Grigoriev I."/>
        </authorList>
    </citation>
    <scope>NUCLEOTIDE SEQUENCE</scope>
    <source>
        <strain evidence="2">CBS 627.86</strain>
    </source>
</reference>
<evidence type="ECO:0000313" key="3">
    <source>
        <dbReference type="Proteomes" id="UP000799770"/>
    </source>
</evidence>